<evidence type="ECO:0000256" key="1">
    <source>
        <dbReference type="SAM" id="MobiDB-lite"/>
    </source>
</evidence>
<sequence length="110" mass="12227">MSSVGPWSCTATHTNVDKEQRPRTIQHAQYSAGGKRNLFESVLTSSLLLAMYDDVPTFTLWQGSTPQDYGAEYNKFEQAKHGVEQKPAVQSHYRVAGLPFLISPDKTIPA</sequence>
<reference evidence="2" key="1">
    <citation type="submission" date="2018-03" db="EMBL/GenBank/DDBJ databases">
        <authorList>
            <person name="Guldener U."/>
        </authorList>
    </citation>
    <scope>NUCLEOTIDE SEQUENCE</scope>
</reference>
<name>A0AAE8MKC4_9HYPO</name>
<feature type="region of interest" description="Disordered" evidence="1">
    <location>
        <begin position="1"/>
        <end position="24"/>
    </location>
</feature>
<gene>
    <name evidence="2" type="ORF">FTOL_12356</name>
</gene>
<feature type="compositionally biased region" description="Polar residues" evidence="1">
    <location>
        <begin position="1"/>
        <end position="14"/>
    </location>
</feature>
<comment type="caution">
    <text evidence="2">The sequence shown here is derived from an EMBL/GenBank/DDBJ whole genome shotgun (WGS) entry which is preliminary data.</text>
</comment>
<dbReference type="EMBL" id="ONZP01000583">
    <property type="protein sequence ID" value="SPJ87887.1"/>
    <property type="molecule type" value="Genomic_DNA"/>
</dbReference>
<keyword evidence="3" id="KW-1185">Reference proteome</keyword>
<evidence type="ECO:0000313" key="3">
    <source>
        <dbReference type="Proteomes" id="UP001187734"/>
    </source>
</evidence>
<dbReference type="Proteomes" id="UP001187734">
    <property type="component" value="Unassembled WGS sequence"/>
</dbReference>
<evidence type="ECO:0000313" key="2">
    <source>
        <dbReference type="EMBL" id="SPJ87887.1"/>
    </source>
</evidence>
<accession>A0AAE8MKC4</accession>
<dbReference type="AlphaFoldDB" id="A0AAE8MKC4"/>
<organism evidence="2 3">
    <name type="scientific">Fusarium torulosum</name>
    <dbReference type="NCBI Taxonomy" id="33205"/>
    <lineage>
        <taxon>Eukaryota</taxon>
        <taxon>Fungi</taxon>
        <taxon>Dikarya</taxon>
        <taxon>Ascomycota</taxon>
        <taxon>Pezizomycotina</taxon>
        <taxon>Sordariomycetes</taxon>
        <taxon>Hypocreomycetidae</taxon>
        <taxon>Hypocreales</taxon>
        <taxon>Nectriaceae</taxon>
        <taxon>Fusarium</taxon>
    </lineage>
</organism>
<protein>
    <submittedName>
        <fullName evidence="2">Uncharacterized protein</fullName>
    </submittedName>
</protein>
<proteinExistence type="predicted"/>